<feature type="compositionally biased region" description="Low complexity" evidence="1">
    <location>
        <begin position="139"/>
        <end position="149"/>
    </location>
</feature>
<dbReference type="EMBL" id="CP042425">
    <property type="protein sequence ID" value="QEL16448.1"/>
    <property type="molecule type" value="Genomic_DNA"/>
</dbReference>
<protein>
    <submittedName>
        <fullName evidence="3">YceK/YidQ family lipoprotein</fullName>
    </submittedName>
</protein>
<proteinExistence type="predicted"/>
<accession>A0A5C1AHK2</accession>
<keyword evidence="2" id="KW-0732">Signal</keyword>
<dbReference type="AlphaFoldDB" id="A0A5C1AHK2"/>
<feature type="compositionally biased region" description="Pro residues" evidence="1">
    <location>
        <begin position="150"/>
        <end position="168"/>
    </location>
</feature>
<dbReference type="OrthoDB" id="289062at2"/>
<evidence type="ECO:0000313" key="4">
    <source>
        <dbReference type="Proteomes" id="UP000324974"/>
    </source>
</evidence>
<sequence length="174" mass="17957">MPLRATRVALLSAVLPLAGCGTVTNLAVTRIEDGGRLPFGGVKHDVRCIHGAADDQFGAHAHPRPEQDGYPRTALMLLCAADLPLSLVADTVLWPYLKAYNRINQPVPYPPVTIGGTLPPQATNITAPALSPSPPLPTAAPTQPSSSAPANPPMSQPGPVPVIPPLPLPAVTGS</sequence>
<evidence type="ECO:0000256" key="2">
    <source>
        <dbReference type="SAM" id="SignalP"/>
    </source>
</evidence>
<feature type="signal peptide" evidence="2">
    <location>
        <begin position="1"/>
        <end position="18"/>
    </location>
</feature>
<gene>
    <name evidence="3" type="ORF">PX52LOC_03402</name>
</gene>
<dbReference type="KEGG" id="lrs:PX52LOC_03402"/>
<feature type="chain" id="PRO_5023036188" evidence="2">
    <location>
        <begin position="19"/>
        <end position="174"/>
    </location>
</feature>
<keyword evidence="4" id="KW-1185">Reference proteome</keyword>
<evidence type="ECO:0000256" key="1">
    <source>
        <dbReference type="SAM" id="MobiDB-lite"/>
    </source>
</evidence>
<name>A0A5C1AHK2_9BACT</name>
<keyword evidence="3" id="KW-0449">Lipoprotein</keyword>
<evidence type="ECO:0000313" key="3">
    <source>
        <dbReference type="EMBL" id="QEL16448.1"/>
    </source>
</evidence>
<dbReference type="Proteomes" id="UP000324974">
    <property type="component" value="Chromosome"/>
</dbReference>
<reference evidence="4" key="1">
    <citation type="submission" date="2019-08" db="EMBL/GenBank/DDBJ databases">
        <title>Limnoglobus roseus gen. nov., sp. nov., a novel freshwater planctomycete with a giant genome from the family Gemmataceae.</title>
        <authorList>
            <person name="Kulichevskaya I.S."/>
            <person name="Naumoff D.G."/>
            <person name="Miroshnikov K."/>
            <person name="Ivanova A."/>
            <person name="Philippov D.A."/>
            <person name="Hakobyan A."/>
            <person name="Rijpstra I.C."/>
            <person name="Sinninghe Damste J.S."/>
            <person name="Liesack W."/>
            <person name="Dedysh S.N."/>
        </authorList>
    </citation>
    <scope>NUCLEOTIDE SEQUENCE [LARGE SCALE GENOMIC DNA]</scope>
    <source>
        <strain evidence="4">PX52</strain>
    </source>
</reference>
<organism evidence="3 4">
    <name type="scientific">Limnoglobus roseus</name>
    <dbReference type="NCBI Taxonomy" id="2598579"/>
    <lineage>
        <taxon>Bacteria</taxon>
        <taxon>Pseudomonadati</taxon>
        <taxon>Planctomycetota</taxon>
        <taxon>Planctomycetia</taxon>
        <taxon>Gemmatales</taxon>
        <taxon>Gemmataceae</taxon>
        <taxon>Limnoglobus</taxon>
    </lineage>
</organism>
<feature type="region of interest" description="Disordered" evidence="1">
    <location>
        <begin position="123"/>
        <end position="174"/>
    </location>
</feature>
<dbReference type="RefSeq" id="WP_149111176.1">
    <property type="nucleotide sequence ID" value="NZ_CP042425.1"/>
</dbReference>